<protein>
    <submittedName>
        <fullName evidence="1">Uncharacterized protein</fullName>
    </submittedName>
</protein>
<dbReference type="Proteomes" id="UP000027471">
    <property type="component" value="Unassembled WGS sequence"/>
</dbReference>
<keyword evidence="2" id="KW-1185">Reference proteome</keyword>
<dbReference type="STRING" id="1353528.DT23_17235"/>
<name>A0A074K6G6_9RHOB</name>
<reference evidence="1 2" key="1">
    <citation type="journal article" date="2015" name="Antonie Van Leeuwenhoek">
        <title>Thioclava indica sp. nov., isolated from surface seawater of the Indian Ocean.</title>
        <authorList>
            <person name="Liu Y."/>
            <person name="Lai Q."/>
            <person name="Du J."/>
            <person name="Xu H."/>
            <person name="Jiang L."/>
            <person name="Shao Z."/>
        </authorList>
    </citation>
    <scope>NUCLEOTIDE SEQUENCE [LARGE SCALE GENOMIC DNA]</scope>
    <source>
        <strain evidence="1 2">DT23-4</strain>
    </source>
</reference>
<evidence type="ECO:0000313" key="1">
    <source>
        <dbReference type="EMBL" id="KEO57112.1"/>
    </source>
</evidence>
<gene>
    <name evidence="1" type="ORF">DT23_17235</name>
</gene>
<dbReference type="EMBL" id="AUNB01000043">
    <property type="protein sequence ID" value="KEO57112.1"/>
    <property type="molecule type" value="Genomic_DNA"/>
</dbReference>
<evidence type="ECO:0000313" key="2">
    <source>
        <dbReference type="Proteomes" id="UP000027471"/>
    </source>
</evidence>
<dbReference type="AlphaFoldDB" id="A0A074K6G6"/>
<comment type="caution">
    <text evidence="1">The sequence shown here is derived from an EMBL/GenBank/DDBJ whole genome shotgun (WGS) entry which is preliminary data.</text>
</comment>
<sequence length="60" mass="6780">MNTIILVIGHVENAPNQVRYQRIRALASHCRLYVVTPDPLPQALREVVQEVHLVSGFFAV</sequence>
<accession>A0A074K6G6</accession>
<organism evidence="1 2">
    <name type="scientific">Thioclava indica</name>
    <dbReference type="NCBI Taxonomy" id="1353528"/>
    <lineage>
        <taxon>Bacteria</taxon>
        <taxon>Pseudomonadati</taxon>
        <taxon>Pseudomonadota</taxon>
        <taxon>Alphaproteobacteria</taxon>
        <taxon>Rhodobacterales</taxon>
        <taxon>Paracoccaceae</taxon>
        <taxon>Thioclava</taxon>
    </lineage>
</organism>
<proteinExistence type="predicted"/>